<evidence type="ECO:0000313" key="2">
    <source>
        <dbReference type="EMBL" id="CAI4008086.1"/>
    </source>
</evidence>
<accession>A0A9P1DEC3</accession>
<feature type="region of interest" description="Disordered" evidence="1">
    <location>
        <begin position="1"/>
        <end position="74"/>
    </location>
</feature>
<sequence length="74" mass="7638">MEVPVRPVLQVDDRPEKTLPKETAVDVEVAGSGDSSSGSRSVPSAPRSESGHSSAEEGSLRSATIATALETSED</sequence>
<keyword evidence="4" id="KW-1185">Reference proteome</keyword>
<evidence type="ECO:0000256" key="1">
    <source>
        <dbReference type="SAM" id="MobiDB-lite"/>
    </source>
</evidence>
<dbReference type="EMBL" id="CAMXCT010004201">
    <property type="protein sequence ID" value="CAI4008086.1"/>
    <property type="molecule type" value="Genomic_DNA"/>
</dbReference>
<feature type="compositionally biased region" description="Low complexity" evidence="1">
    <location>
        <begin position="26"/>
        <end position="53"/>
    </location>
</feature>
<protein>
    <submittedName>
        <fullName evidence="2">Uncharacterized protein</fullName>
    </submittedName>
</protein>
<dbReference type="EMBL" id="CAMXCT020004201">
    <property type="protein sequence ID" value="CAL1161461.1"/>
    <property type="molecule type" value="Genomic_DNA"/>
</dbReference>
<dbReference type="AlphaFoldDB" id="A0A9P1DEC3"/>
<name>A0A9P1DEC3_9DINO</name>
<dbReference type="EMBL" id="CAMXCT030004201">
    <property type="protein sequence ID" value="CAL4795398.1"/>
    <property type="molecule type" value="Genomic_DNA"/>
</dbReference>
<gene>
    <name evidence="2" type="ORF">C1SCF055_LOCUS33566</name>
</gene>
<evidence type="ECO:0000313" key="3">
    <source>
        <dbReference type="EMBL" id="CAL1161461.1"/>
    </source>
</evidence>
<proteinExistence type="predicted"/>
<comment type="caution">
    <text evidence="2">The sequence shown here is derived from an EMBL/GenBank/DDBJ whole genome shotgun (WGS) entry which is preliminary data.</text>
</comment>
<feature type="compositionally biased region" description="Basic and acidic residues" evidence="1">
    <location>
        <begin position="11"/>
        <end position="24"/>
    </location>
</feature>
<evidence type="ECO:0000313" key="4">
    <source>
        <dbReference type="Proteomes" id="UP001152797"/>
    </source>
</evidence>
<reference evidence="2" key="1">
    <citation type="submission" date="2022-10" db="EMBL/GenBank/DDBJ databases">
        <authorList>
            <person name="Chen Y."/>
            <person name="Dougan E. K."/>
            <person name="Chan C."/>
            <person name="Rhodes N."/>
            <person name="Thang M."/>
        </authorList>
    </citation>
    <scope>NUCLEOTIDE SEQUENCE</scope>
</reference>
<reference evidence="3" key="2">
    <citation type="submission" date="2024-04" db="EMBL/GenBank/DDBJ databases">
        <authorList>
            <person name="Chen Y."/>
            <person name="Shah S."/>
            <person name="Dougan E. K."/>
            <person name="Thang M."/>
            <person name="Chan C."/>
        </authorList>
    </citation>
    <scope>NUCLEOTIDE SEQUENCE [LARGE SCALE GENOMIC DNA]</scope>
</reference>
<organism evidence="2">
    <name type="scientific">Cladocopium goreaui</name>
    <dbReference type="NCBI Taxonomy" id="2562237"/>
    <lineage>
        <taxon>Eukaryota</taxon>
        <taxon>Sar</taxon>
        <taxon>Alveolata</taxon>
        <taxon>Dinophyceae</taxon>
        <taxon>Suessiales</taxon>
        <taxon>Symbiodiniaceae</taxon>
        <taxon>Cladocopium</taxon>
    </lineage>
</organism>
<dbReference type="Proteomes" id="UP001152797">
    <property type="component" value="Unassembled WGS sequence"/>
</dbReference>